<dbReference type="Proteomes" id="UP000008064">
    <property type="component" value="Unassembled WGS sequence"/>
</dbReference>
<sequence>MAIRQGGHYFAMHYLPPLMQPIAHGMQPYGIPSQLLMQPVGSAPQYAAQFNSSLSLQGPIILMQSLALVCSFVFTTKVVDGEAKRDFSAVTNMEDEFYSKGAKLIKVHSKEDQLVYKVSGDTGKPLYMDNEHDFKAAMERVANKAKNACTQAVSLEIKNTQNRPPNSTAANKDKKRSRTDNVPPKPNPEFTSQLKAFKILEMSIQCKMQHGHCFINRKHGMDNHCRLSHKEMTLWAKQIELNIPVPGMFLLENLWLAEIVTIDQILMALLGSLSKVGGMGTNHATILKSYAKRTVMSVFGLHGSKDELAIYLSEVKSLPVILEKKRRHNKSLEVIEIGSDGSELEFDKVDNADDADDADGKEDKDRDKEDKVSD</sequence>
<dbReference type="OrthoDB" id="3237716at2759"/>
<organism>
    <name type="scientific">Serpula lacrymans var. lacrymans (strain S7.9)</name>
    <name type="common">Dry rot fungus</name>
    <dbReference type="NCBI Taxonomy" id="578457"/>
    <lineage>
        <taxon>Eukaryota</taxon>
        <taxon>Fungi</taxon>
        <taxon>Dikarya</taxon>
        <taxon>Basidiomycota</taxon>
        <taxon>Agaricomycotina</taxon>
        <taxon>Agaricomycetes</taxon>
        <taxon>Agaricomycetidae</taxon>
        <taxon>Boletales</taxon>
        <taxon>Coniophorineae</taxon>
        <taxon>Serpulaceae</taxon>
        <taxon>Serpula</taxon>
    </lineage>
</organism>
<feature type="compositionally biased region" description="Polar residues" evidence="1">
    <location>
        <begin position="155"/>
        <end position="170"/>
    </location>
</feature>
<accession>F8NEL1</accession>
<gene>
    <name evidence="2" type="ORF">SERLADRAFT_404724</name>
</gene>
<feature type="region of interest" description="Disordered" evidence="1">
    <location>
        <begin position="346"/>
        <end position="374"/>
    </location>
</feature>
<dbReference type="AlphaFoldDB" id="F8NEL1"/>
<name>F8NEL1_SERL9</name>
<dbReference type="EMBL" id="GL945428">
    <property type="protein sequence ID" value="EGO30645.1"/>
    <property type="molecule type" value="Genomic_DNA"/>
</dbReference>
<dbReference type="RefSeq" id="XP_007312529.1">
    <property type="nucleotide sequence ID" value="XM_007312467.1"/>
</dbReference>
<proteinExistence type="predicted"/>
<feature type="compositionally biased region" description="Basic and acidic residues" evidence="1">
    <location>
        <begin position="361"/>
        <end position="374"/>
    </location>
</feature>
<dbReference type="KEGG" id="sla:SERLADRAFT_404724"/>
<evidence type="ECO:0000313" key="2">
    <source>
        <dbReference type="EMBL" id="EGO30645.1"/>
    </source>
</evidence>
<protein>
    <submittedName>
        <fullName evidence="2">Uncharacterized protein</fullName>
    </submittedName>
</protein>
<reference evidence="2" key="1">
    <citation type="submission" date="2011-04" db="EMBL/GenBank/DDBJ databases">
        <title>Evolution of plant cell wall degrading machinery underlies the functional diversity of forest fungi.</title>
        <authorList>
            <consortium name="US DOE Joint Genome Institute (JGI-PGF)"/>
            <person name="Eastwood D.C."/>
            <person name="Floudas D."/>
            <person name="Binder M."/>
            <person name="Majcherczyk A."/>
            <person name="Schneider P."/>
            <person name="Aerts A."/>
            <person name="Asiegbu F.O."/>
            <person name="Baker S.E."/>
            <person name="Barry K."/>
            <person name="Bendiksby M."/>
            <person name="Blumentritt M."/>
            <person name="Coutinho P.M."/>
            <person name="Cullen D."/>
            <person name="Cullen D."/>
            <person name="Gathman A."/>
            <person name="Goodell B."/>
            <person name="Henrissat B."/>
            <person name="Ihrmark K."/>
            <person name="Kauserud H."/>
            <person name="Kohler A."/>
            <person name="LaButti K."/>
            <person name="Lapidus A."/>
            <person name="Lavin J.L."/>
            <person name="Lee Y.-H."/>
            <person name="Lindquist E."/>
            <person name="Lilly W."/>
            <person name="Lucas S."/>
            <person name="Morin E."/>
            <person name="Murat C."/>
            <person name="Oguiza J.A."/>
            <person name="Park J."/>
            <person name="Pisabarro A.G."/>
            <person name="Riley R."/>
            <person name="Rosling A."/>
            <person name="Salamov A."/>
            <person name="Schmidt O."/>
            <person name="Schmutz J."/>
            <person name="Skrede I."/>
            <person name="Stenlid J."/>
            <person name="Wiebenga A."/>
            <person name="Xie X."/>
            <person name="Kues U."/>
            <person name="Hibbett D.S."/>
            <person name="Hoffmeister D."/>
            <person name="Hogberg N."/>
            <person name="Martin F."/>
            <person name="Grigoriev I.V."/>
            <person name="Watkinson S.C."/>
        </authorList>
    </citation>
    <scope>NUCLEOTIDE SEQUENCE</scope>
    <source>
        <strain evidence="2">S7.9</strain>
    </source>
</reference>
<dbReference type="GeneID" id="18812453"/>
<evidence type="ECO:0000256" key="1">
    <source>
        <dbReference type="SAM" id="MobiDB-lite"/>
    </source>
</evidence>
<feature type="region of interest" description="Disordered" evidence="1">
    <location>
        <begin position="155"/>
        <end position="189"/>
    </location>
</feature>
<dbReference type="HOGENOM" id="CLU_740014_0_0_1"/>